<dbReference type="Pfam" id="PF02518">
    <property type="entry name" value="HATPase_c"/>
    <property type="match status" value="1"/>
</dbReference>
<evidence type="ECO:0000256" key="2">
    <source>
        <dbReference type="ARBA" id="ARBA00012438"/>
    </source>
</evidence>
<dbReference type="SUPFAM" id="SSF48452">
    <property type="entry name" value="TPR-like"/>
    <property type="match status" value="2"/>
</dbReference>
<dbReference type="PROSITE" id="PS50005">
    <property type="entry name" value="TPR"/>
    <property type="match status" value="2"/>
</dbReference>
<proteinExistence type="predicted"/>
<keyword evidence="10" id="KW-1185">Reference proteome</keyword>
<comment type="catalytic activity">
    <reaction evidence="1">
        <text>ATP + protein L-histidine = ADP + protein N-phospho-L-histidine.</text>
        <dbReference type="EC" id="2.7.13.3"/>
    </reaction>
</comment>
<dbReference type="SUPFAM" id="SSF55874">
    <property type="entry name" value="ATPase domain of HSP90 chaperone/DNA topoisomerase II/histidine kinase"/>
    <property type="match status" value="1"/>
</dbReference>
<accession>A0ABP1EZX1</accession>
<dbReference type="PRINTS" id="PR00344">
    <property type="entry name" value="BCTRLSENSOR"/>
</dbReference>
<dbReference type="InterPro" id="IPR019734">
    <property type="entry name" value="TPR_rpt"/>
</dbReference>
<keyword evidence="6" id="KW-0802">TPR repeat</keyword>
<dbReference type="EMBL" id="CAXJIO010000014">
    <property type="protein sequence ID" value="CAL2103824.1"/>
    <property type="molecule type" value="Genomic_DNA"/>
</dbReference>
<dbReference type="InterPro" id="IPR004358">
    <property type="entry name" value="Sig_transdc_His_kin-like_C"/>
</dbReference>
<evidence type="ECO:0000313" key="10">
    <source>
        <dbReference type="Proteomes" id="UP001497527"/>
    </source>
</evidence>
<dbReference type="InterPro" id="IPR011990">
    <property type="entry name" value="TPR-like_helical_dom_sf"/>
</dbReference>
<evidence type="ECO:0000256" key="6">
    <source>
        <dbReference type="PROSITE-ProRule" id="PRU00339"/>
    </source>
</evidence>
<protein>
    <recommendedName>
        <fullName evidence="2">histidine kinase</fullName>
        <ecNumber evidence="2">2.7.13.3</ecNumber>
    </recommendedName>
</protein>
<keyword evidence="5" id="KW-0902">Two-component regulatory system</keyword>
<evidence type="ECO:0000256" key="4">
    <source>
        <dbReference type="ARBA" id="ARBA00022777"/>
    </source>
</evidence>
<dbReference type="EC" id="2.7.13.3" evidence="2"/>
<name>A0ABP1EZX1_9FLAO</name>
<feature type="repeat" description="TPR" evidence="6">
    <location>
        <begin position="226"/>
        <end position="259"/>
    </location>
</feature>
<feature type="domain" description="Histidine kinase" evidence="8">
    <location>
        <begin position="563"/>
        <end position="650"/>
    </location>
</feature>
<organism evidence="9 10">
    <name type="scientific">Tenacibaculum polynesiense</name>
    <dbReference type="NCBI Taxonomy" id="3137857"/>
    <lineage>
        <taxon>Bacteria</taxon>
        <taxon>Pseudomonadati</taxon>
        <taxon>Bacteroidota</taxon>
        <taxon>Flavobacteriia</taxon>
        <taxon>Flavobacteriales</taxon>
        <taxon>Flavobacteriaceae</taxon>
        <taxon>Tenacibaculum</taxon>
    </lineage>
</organism>
<evidence type="ECO:0000256" key="3">
    <source>
        <dbReference type="ARBA" id="ARBA00022679"/>
    </source>
</evidence>
<evidence type="ECO:0000313" key="9">
    <source>
        <dbReference type="EMBL" id="CAL2103824.1"/>
    </source>
</evidence>
<dbReference type="Proteomes" id="UP001497527">
    <property type="component" value="Unassembled WGS sequence"/>
</dbReference>
<dbReference type="InterPro" id="IPR050482">
    <property type="entry name" value="Sensor_HK_TwoCompSys"/>
</dbReference>
<feature type="repeat" description="TPR" evidence="6">
    <location>
        <begin position="182"/>
        <end position="215"/>
    </location>
</feature>
<comment type="caution">
    <text evidence="9">The sequence shown here is derived from an EMBL/GenBank/DDBJ whole genome shotgun (WGS) entry which is preliminary data.</text>
</comment>
<evidence type="ECO:0000259" key="8">
    <source>
        <dbReference type="PROSITE" id="PS50109"/>
    </source>
</evidence>
<dbReference type="Gene3D" id="3.30.565.10">
    <property type="entry name" value="Histidine kinase-like ATPase, C-terminal domain"/>
    <property type="match status" value="1"/>
</dbReference>
<keyword evidence="7" id="KW-0472">Membrane</keyword>
<keyword evidence="7" id="KW-0812">Transmembrane</keyword>
<dbReference type="InterPro" id="IPR005467">
    <property type="entry name" value="His_kinase_dom"/>
</dbReference>
<keyword evidence="7" id="KW-1133">Transmembrane helix</keyword>
<dbReference type="InterPro" id="IPR003594">
    <property type="entry name" value="HATPase_dom"/>
</dbReference>
<dbReference type="Gene3D" id="1.25.40.10">
    <property type="entry name" value="Tetratricopeptide repeat domain"/>
    <property type="match status" value="1"/>
</dbReference>
<keyword evidence="4" id="KW-0418">Kinase</keyword>
<sequence>MKKIVLYISLFFSLNFYSQKKVLDSVNFYSSLAIKKTGKEELLLLKKAVFFANQTKNDSIIYKTNVKLGVRSFYNGSIEHLLYSNENIHNLYLSNKDSLFLARKLHFNALEHRIKLNIDSAFYFYHKSKNISIKIKDSLAVGRRLLSIANIQREVKDFLGSEISSIEALKYLEPIKSYKYLVNVYNNLGFVSSELNNVKDAEKYYNKALDINKLNSDQTRKERANLFVLNNIGYLYQNQGEHKKAINYFKQGLAFKDIKNKYPVHYTLLLENLAASNFLLGNKENVLEQYIEVLNIRKSQKYLSDIGMTHINISDYYRDNKNVSKAIFHLNQSLKYSKQTQNNKKWLEALKKLSELTTGKKSKKYLEEYVELNDSLFQKERTQKNQFAKITYETEKKEKENVQLKIDNERQFTEIKYHKQQKTIGWLVAASVLLLFGFSISFFTFRRKRMLFESQLQKAAAREQERKQIAKSLHDEVAGDLRMLHQKLEKSQLFDEASKLNDVKENVRNLSHQLSSVSFKKVPFRDQIINLVSDYFSLDFRIKVNGLQEHDWTQVNSAIKRLLYLSVRESIQNCQKYAQANLITIDFSVHKKYVFLNITDNGIGFDTNMSKKGIGLRNIQERVEELSGTLTIDSEVGNGTKIHIQIPLNA</sequence>
<dbReference type="InterPro" id="IPR036890">
    <property type="entry name" value="HATPase_C_sf"/>
</dbReference>
<keyword evidence="3" id="KW-0808">Transferase</keyword>
<dbReference type="CDD" id="cd16917">
    <property type="entry name" value="HATPase_UhpB-NarQ-NarX-like"/>
    <property type="match status" value="1"/>
</dbReference>
<evidence type="ECO:0000256" key="7">
    <source>
        <dbReference type="SAM" id="Phobius"/>
    </source>
</evidence>
<reference evidence="9 10" key="1">
    <citation type="submission" date="2024-05" db="EMBL/GenBank/DDBJ databases">
        <authorList>
            <person name="Duchaud E."/>
        </authorList>
    </citation>
    <scope>NUCLEOTIDE SEQUENCE [LARGE SCALE GENOMIC DNA]</scope>
    <source>
        <strain evidence="9">Ena-SAMPLE-TAB-13-05-2024-13:56:06:370-140308</strain>
    </source>
</reference>
<dbReference type="SMART" id="SM00028">
    <property type="entry name" value="TPR"/>
    <property type="match status" value="4"/>
</dbReference>
<gene>
    <name evidence="9" type="ORF">T190423A01A_50072</name>
</gene>
<feature type="transmembrane region" description="Helical" evidence="7">
    <location>
        <begin position="424"/>
        <end position="445"/>
    </location>
</feature>
<evidence type="ECO:0000256" key="1">
    <source>
        <dbReference type="ARBA" id="ARBA00000085"/>
    </source>
</evidence>
<dbReference type="SMART" id="SM00387">
    <property type="entry name" value="HATPase_c"/>
    <property type="match status" value="1"/>
</dbReference>
<dbReference type="PROSITE" id="PS50109">
    <property type="entry name" value="HIS_KIN"/>
    <property type="match status" value="1"/>
</dbReference>
<evidence type="ECO:0000256" key="5">
    <source>
        <dbReference type="ARBA" id="ARBA00023012"/>
    </source>
</evidence>
<dbReference type="PANTHER" id="PTHR24421">
    <property type="entry name" value="NITRATE/NITRITE SENSOR PROTEIN NARX-RELATED"/>
    <property type="match status" value="1"/>
</dbReference>
<dbReference type="Pfam" id="PF13424">
    <property type="entry name" value="TPR_12"/>
    <property type="match status" value="1"/>
</dbReference>